<dbReference type="InterPro" id="IPR050587">
    <property type="entry name" value="GNT1/Glycosyltrans_8"/>
</dbReference>
<dbReference type="SUPFAM" id="SSF53448">
    <property type="entry name" value="Nucleotide-diphospho-sugar transferases"/>
    <property type="match status" value="1"/>
</dbReference>
<dbReference type="InterPro" id="IPR029044">
    <property type="entry name" value="Nucleotide-diphossugar_trans"/>
</dbReference>
<protein>
    <recommendedName>
        <fullName evidence="3">Glycosyl transferase family 8</fullName>
    </recommendedName>
</protein>
<dbReference type="Gene3D" id="3.90.550.10">
    <property type="entry name" value="Spore Coat Polysaccharide Biosynthesis Protein SpsA, Chain A"/>
    <property type="match status" value="1"/>
</dbReference>
<name>A0A6I4SQG2_9SPHN</name>
<evidence type="ECO:0008006" key="3">
    <source>
        <dbReference type="Google" id="ProtNLM"/>
    </source>
</evidence>
<dbReference type="GO" id="GO:0016757">
    <property type="term" value="F:glycosyltransferase activity"/>
    <property type="evidence" value="ECO:0007669"/>
    <property type="project" value="InterPro"/>
</dbReference>
<gene>
    <name evidence="1" type="ORF">GRI36_12035</name>
</gene>
<evidence type="ECO:0000313" key="1">
    <source>
        <dbReference type="EMBL" id="MXO57608.1"/>
    </source>
</evidence>
<proteinExistence type="predicted"/>
<accession>A0A6I4SQG2</accession>
<dbReference type="AlphaFoldDB" id="A0A6I4SQG2"/>
<dbReference type="EMBL" id="WTYS01000001">
    <property type="protein sequence ID" value="MXO57608.1"/>
    <property type="molecule type" value="Genomic_DNA"/>
</dbReference>
<organism evidence="1 2">
    <name type="scientific">Pontixanthobacter gangjinensis</name>
    <dbReference type="NCBI Taxonomy" id="1028742"/>
    <lineage>
        <taxon>Bacteria</taxon>
        <taxon>Pseudomonadati</taxon>
        <taxon>Pseudomonadota</taxon>
        <taxon>Alphaproteobacteria</taxon>
        <taxon>Sphingomonadales</taxon>
        <taxon>Erythrobacteraceae</taxon>
        <taxon>Pontixanthobacter</taxon>
    </lineage>
</organism>
<dbReference type="Proteomes" id="UP000468943">
    <property type="component" value="Unassembled WGS sequence"/>
</dbReference>
<keyword evidence="2" id="KW-1185">Reference proteome</keyword>
<comment type="caution">
    <text evidence="1">The sequence shown here is derived from an EMBL/GenBank/DDBJ whole genome shotgun (WGS) entry which is preliminary data.</text>
</comment>
<evidence type="ECO:0000313" key="2">
    <source>
        <dbReference type="Proteomes" id="UP000468943"/>
    </source>
</evidence>
<dbReference type="OrthoDB" id="5672604at2"/>
<dbReference type="InterPro" id="IPR002495">
    <property type="entry name" value="Glyco_trans_8"/>
</dbReference>
<dbReference type="Pfam" id="PF01501">
    <property type="entry name" value="Glyco_transf_8"/>
    <property type="match status" value="1"/>
</dbReference>
<sequence>MAKPAPAKIDTLVTVTSRDYLPGTWVMLHSFLQAHPDFDGDIAVLADDLADKDKYQLSVSFERIGFSEPSEKLARSIADLTRSVPKLQGRARRFFSLEAFNPARAGNVLFCDSDLLFRSGIDAMLAMDGAIIACGDRAQLIGSGRDQSSLAELDGSETRTPVRDGFATFNAGLMLIRPELRTPENWAALLGHLDHKVWGEIATQHTDQAVYNKMFGRQVTLAGASHNYLVGHGSALRNAAIAPMSEAKVLHFNGPAKPWHFGRHLDAATADASYVRAFQDWYSAYTRFLTSHHFVANTGSDIS</sequence>
<reference evidence="1 2" key="1">
    <citation type="submission" date="2019-12" db="EMBL/GenBank/DDBJ databases">
        <title>Genomic-based taxomic classification of the family Erythrobacteraceae.</title>
        <authorList>
            <person name="Xu L."/>
        </authorList>
    </citation>
    <scope>NUCLEOTIDE SEQUENCE [LARGE SCALE GENOMIC DNA]</scope>
    <source>
        <strain evidence="1 2">JCM 17802</strain>
    </source>
</reference>
<dbReference type="PANTHER" id="PTHR11183">
    <property type="entry name" value="GLYCOGENIN SUBFAMILY MEMBER"/>
    <property type="match status" value="1"/>
</dbReference>